<accession>A0A0A9QZU6</accession>
<feature type="compositionally biased region" description="Basic residues" evidence="1">
    <location>
        <begin position="32"/>
        <end position="45"/>
    </location>
</feature>
<organism evidence="2">
    <name type="scientific">Arundo donax</name>
    <name type="common">Giant reed</name>
    <name type="synonym">Donax arundinaceus</name>
    <dbReference type="NCBI Taxonomy" id="35708"/>
    <lineage>
        <taxon>Eukaryota</taxon>
        <taxon>Viridiplantae</taxon>
        <taxon>Streptophyta</taxon>
        <taxon>Embryophyta</taxon>
        <taxon>Tracheophyta</taxon>
        <taxon>Spermatophyta</taxon>
        <taxon>Magnoliopsida</taxon>
        <taxon>Liliopsida</taxon>
        <taxon>Poales</taxon>
        <taxon>Poaceae</taxon>
        <taxon>PACMAD clade</taxon>
        <taxon>Arundinoideae</taxon>
        <taxon>Arundineae</taxon>
        <taxon>Arundo</taxon>
    </lineage>
</organism>
<reference evidence="2" key="1">
    <citation type="submission" date="2014-09" db="EMBL/GenBank/DDBJ databases">
        <authorList>
            <person name="Magalhaes I.L.F."/>
            <person name="Oliveira U."/>
            <person name="Santos F.R."/>
            <person name="Vidigal T.H.D.A."/>
            <person name="Brescovit A.D."/>
            <person name="Santos A.J."/>
        </authorList>
    </citation>
    <scope>NUCLEOTIDE SEQUENCE</scope>
    <source>
        <tissue evidence="2">Shoot tissue taken approximately 20 cm above the soil surface</tissue>
    </source>
</reference>
<reference evidence="2" key="2">
    <citation type="journal article" date="2015" name="Data Brief">
        <title>Shoot transcriptome of the giant reed, Arundo donax.</title>
        <authorList>
            <person name="Barrero R.A."/>
            <person name="Guerrero F.D."/>
            <person name="Moolhuijzen P."/>
            <person name="Goolsby J.A."/>
            <person name="Tidwell J."/>
            <person name="Bellgard S.E."/>
            <person name="Bellgard M.I."/>
        </authorList>
    </citation>
    <scope>NUCLEOTIDE SEQUENCE</scope>
    <source>
        <tissue evidence="2">Shoot tissue taken approximately 20 cm above the soil surface</tissue>
    </source>
</reference>
<feature type="compositionally biased region" description="Polar residues" evidence="1">
    <location>
        <begin position="1"/>
        <end position="18"/>
    </location>
</feature>
<dbReference type="EMBL" id="GBRH01241518">
    <property type="protein sequence ID" value="JAD56377.1"/>
    <property type="molecule type" value="Transcribed_RNA"/>
</dbReference>
<name>A0A0A9QZU6_ARUDO</name>
<sequence length="53" mass="6039">MTGSSRTWQRRPCTTTPPISHPGSRACCPSSTRRRPRSLLRRRLRGCLPPRPP</sequence>
<evidence type="ECO:0000256" key="1">
    <source>
        <dbReference type="SAM" id="MobiDB-lite"/>
    </source>
</evidence>
<proteinExistence type="predicted"/>
<protein>
    <submittedName>
        <fullName evidence="2">D8</fullName>
    </submittedName>
</protein>
<evidence type="ECO:0000313" key="2">
    <source>
        <dbReference type="EMBL" id="JAD56377.1"/>
    </source>
</evidence>
<dbReference type="AlphaFoldDB" id="A0A0A9QZU6"/>
<feature type="region of interest" description="Disordered" evidence="1">
    <location>
        <begin position="1"/>
        <end position="53"/>
    </location>
</feature>